<keyword evidence="1 5" id="KW-0489">Methyltransferase</keyword>
<evidence type="ECO:0000259" key="4">
    <source>
        <dbReference type="Pfam" id="PF05175"/>
    </source>
</evidence>
<evidence type="ECO:0000256" key="3">
    <source>
        <dbReference type="SAM" id="MobiDB-lite"/>
    </source>
</evidence>
<dbReference type="EMBL" id="CP019124">
    <property type="protein sequence ID" value="APX91034.1"/>
    <property type="molecule type" value="Genomic_DNA"/>
</dbReference>
<evidence type="ECO:0000313" key="6">
    <source>
        <dbReference type="Proteomes" id="UP000187266"/>
    </source>
</evidence>
<keyword evidence="1 5" id="KW-0808">Transferase</keyword>
<dbReference type="GO" id="GO:0032259">
    <property type="term" value="P:methylation"/>
    <property type="evidence" value="ECO:0007669"/>
    <property type="project" value="UniProtKB-KW"/>
</dbReference>
<dbReference type="InterPro" id="IPR007848">
    <property type="entry name" value="Small_mtfrase_dom"/>
</dbReference>
<dbReference type="InterPro" id="IPR050210">
    <property type="entry name" value="tRNA_Adenine-N(6)_MTase"/>
</dbReference>
<dbReference type="SUPFAM" id="SSF53335">
    <property type="entry name" value="S-adenosyl-L-methionine-dependent methyltransferases"/>
    <property type="match status" value="1"/>
</dbReference>
<dbReference type="STRING" id="1267768.BV394_07300"/>
<feature type="region of interest" description="Disordered" evidence="3">
    <location>
        <begin position="1"/>
        <end position="20"/>
    </location>
</feature>
<dbReference type="InterPro" id="IPR029063">
    <property type="entry name" value="SAM-dependent_MTases_sf"/>
</dbReference>
<dbReference type="GO" id="GO:0008168">
    <property type="term" value="F:methyltransferase activity"/>
    <property type="evidence" value="ECO:0007669"/>
    <property type="project" value="UniProtKB-KW"/>
</dbReference>
<dbReference type="CDD" id="cd02440">
    <property type="entry name" value="AdoMet_MTases"/>
    <property type="match status" value="1"/>
</dbReference>
<keyword evidence="6" id="KW-1185">Reference proteome</keyword>
<keyword evidence="2" id="KW-0949">S-adenosyl-L-methionine</keyword>
<accession>A0A1U7DM12</accession>
<evidence type="ECO:0000313" key="5">
    <source>
        <dbReference type="EMBL" id="APX91034.1"/>
    </source>
</evidence>
<evidence type="ECO:0000256" key="1">
    <source>
        <dbReference type="ARBA" id="ARBA00022603"/>
    </source>
</evidence>
<evidence type="ECO:0000256" key="2">
    <source>
        <dbReference type="ARBA" id="ARBA00022691"/>
    </source>
</evidence>
<dbReference type="Pfam" id="PF05175">
    <property type="entry name" value="MTS"/>
    <property type="match status" value="1"/>
</dbReference>
<feature type="domain" description="Methyltransferase small" evidence="4">
    <location>
        <begin position="45"/>
        <end position="136"/>
    </location>
</feature>
<dbReference type="PANTHER" id="PTHR47739">
    <property type="entry name" value="TRNA1(VAL) (ADENINE(37)-N6)-METHYLTRANSFERASE"/>
    <property type="match status" value="1"/>
</dbReference>
<protein>
    <submittedName>
        <fullName evidence="5">Methyltransferase</fullName>
    </submittedName>
</protein>
<gene>
    <name evidence="5" type="ORF">BV394_07300</name>
</gene>
<dbReference type="Gene3D" id="3.40.50.150">
    <property type="entry name" value="Vaccinia Virus protein VP39"/>
    <property type="match status" value="1"/>
</dbReference>
<proteinExistence type="predicted"/>
<dbReference type="Proteomes" id="UP000187266">
    <property type="component" value="Chromosome"/>
</dbReference>
<sequence>MPDSPPPGQGDTPPDDDLTDDGFLGGALQILQPRRGYRAATDPVMLAAAMPTREGEEVLELGCGAGVASLCLAHRTGARPTGVELQPAYAALARRNAARNGIAMEVLTADLARLPPEARRSFDHVMMNPPFFATGDGTPAADPGRETANREDLPLATWTDAATRRLRPGGWLGVVHLAERLPDLLRALDGRIGTVSVLPLAGRAGRPAGRILLLGRKGGRGAFRLLPPLVMHEGADHEDGGGAFSPETLRILRGGEPLTAFRSN</sequence>
<name>A0A1U7DM12_9RHOB</name>
<dbReference type="PANTHER" id="PTHR47739:SF1">
    <property type="entry name" value="TRNA1(VAL) (ADENINE(37)-N6)-METHYLTRANSFERASE"/>
    <property type="match status" value="1"/>
</dbReference>
<dbReference type="AlphaFoldDB" id="A0A1U7DM12"/>
<organism evidence="5 6">
    <name type="scientific">Brevirhabdus pacifica</name>
    <dbReference type="NCBI Taxonomy" id="1267768"/>
    <lineage>
        <taxon>Bacteria</taxon>
        <taxon>Pseudomonadati</taxon>
        <taxon>Pseudomonadota</taxon>
        <taxon>Alphaproteobacteria</taxon>
        <taxon>Rhodobacterales</taxon>
        <taxon>Paracoccaceae</taxon>
        <taxon>Brevirhabdus</taxon>
    </lineage>
</organism>
<reference evidence="5 6" key="1">
    <citation type="submission" date="2017-01" db="EMBL/GenBank/DDBJ databases">
        <title>Genomic analysis of Xuhuaishuia manganoxidans DY6-4.</title>
        <authorList>
            <person name="Wang X."/>
        </authorList>
    </citation>
    <scope>NUCLEOTIDE SEQUENCE [LARGE SCALE GENOMIC DNA]</scope>
    <source>
        <strain evidence="5 6">DY6-4</strain>
    </source>
</reference>